<dbReference type="PANTHER" id="PTHR10622">
    <property type="entry name" value="HET DOMAIN-CONTAINING PROTEIN"/>
    <property type="match status" value="1"/>
</dbReference>
<evidence type="ECO:0000259" key="1">
    <source>
        <dbReference type="Pfam" id="PF06985"/>
    </source>
</evidence>
<evidence type="ECO:0000313" key="3">
    <source>
        <dbReference type="Proteomes" id="UP001338125"/>
    </source>
</evidence>
<accession>A0ABR0SRG4</accession>
<organism evidence="2 3">
    <name type="scientific">Cladobotryum mycophilum</name>
    <dbReference type="NCBI Taxonomy" id="491253"/>
    <lineage>
        <taxon>Eukaryota</taxon>
        <taxon>Fungi</taxon>
        <taxon>Dikarya</taxon>
        <taxon>Ascomycota</taxon>
        <taxon>Pezizomycotina</taxon>
        <taxon>Sordariomycetes</taxon>
        <taxon>Hypocreomycetidae</taxon>
        <taxon>Hypocreales</taxon>
        <taxon>Hypocreaceae</taxon>
        <taxon>Cladobotryum</taxon>
    </lineage>
</organism>
<protein>
    <submittedName>
        <fullName evidence="2">Vegetative incompatibility protein HET-E-1</fullName>
    </submittedName>
</protein>
<gene>
    <name evidence="2" type="ORF">PT974_03147</name>
</gene>
<name>A0ABR0SRG4_9HYPO</name>
<keyword evidence="3" id="KW-1185">Reference proteome</keyword>
<dbReference type="InterPro" id="IPR010730">
    <property type="entry name" value="HET"/>
</dbReference>
<comment type="caution">
    <text evidence="2">The sequence shown here is derived from an EMBL/GenBank/DDBJ whole genome shotgun (WGS) entry which is preliminary data.</text>
</comment>
<evidence type="ECO:0000313" key="2">
    <source>
        <dbReference type="EMBL" id="KAK5994764.1"/>
    </source>
</evidence>
<feature type="domain" description="Heterokaryon incompatibility" evidence="1">
    <location>
        <begin position="22"/>
        <end position="120"/>
    </location>
</feature>
<proteinExistence type="predicted"/>
<dbReference type="PANTHER" id="PTHR10622:SF10">
    <property type="entry name" value="HET DOMAIN-CONTAINING PROTEIN"/>
    <property type="match status" value="1"/>
</dbReference>
<dbReference type="Proteomes" id="UP001338125">
    <property type="component" value="Unassembled WGS sequence"/>
</dbReference>
<reference evidence="2 3" key="1">
    <citation type="submission" date="2024-01" db="EMBL/GenBank/DDBJ databases">
        <title>Complete genome of Cladobotryum mycophilum ATHUM6906.</title>
        <authorList>
            <person name="Christinaki A.C."/>
            <person name="Myridakis A.I."/>
            <person name="Kouvelis V.N."/>
        </authorList>
    </citation>
    <scope>NUCLEOTIDE SEQUENCE [LARGE SCALE GENOMIC DNA]</scope>
    <source>
        <strain evidence="2 3">ATHUM6906</strain>
    </source>
</reference>
<dbReference type="EMBL" id="JAVFKD010000004">
    <property type="protein sequence ID" value="KAK5994764.1"/>
    <property type="molecule type" value="Genomic_DNA"/>
</dbReference>
<dbReference type="Pfam" id="PF06985">
    <property type="entry name" value="HET"/>
    <property type="match status" value="1"/>
</dbReference>
<sequence length="558" mass="63054">MRLINVHNYQLELFNDSSIPPYAILSHTWGKNEVTYLQLQPSSRRNGPDKRSIESSKDTTYRKVIFTCKQAIRDGLDYAWIDTCCINKSSSAELSEAINSMFHWYHQARVCYAYLSDVSDIKNPEANKSEFRTSKWFTRGWTLQELLAPSELRFYSRDWKLISPITSLYETIKDITGIETVYLTKDSHSTFMFRHASVATRMSWAAKRKTTRVEDMAYCLFGIFDGEGEYYNTPFEHGYLAASPANFLGCRNLVPWPSVDQGTAFSITNRGLQVTVPIRQVNGNNYNAILRCSRDTEDNEAIALPLVKLENSGDSWNDISCYSRTDRAPHNIAAEGYSEWPTTIRIANRPWWPSTVLSRSGKQLVYFRKLPVGCSIVNVSHVGELLPRSNIISIGADDISQPRFIHVWSSSRGGLMIRLQWRGNGMGWDCGIAAMKLKKNTKITGRRATQQLSQIPFKNSIRIDGCLFDIRLLKEKVFGRELMVIDLTEKQLRAFVWANALSEKFAMGERVEQALIWAGALSNLLYTASDDVAIVGLVGFLGVLSIGGYGNMGPIVAS</sequence>